<dbReference type="AlphaFoldDB" id="A0A8S1M8M5"/>
<evidence type="ECO:0000313" key="2">
    <source>
        <dbReference type="Proteomes" id="UP000692954"/>
    </source>
</evidence>
<dbReference type="EMBL" id="CAJJDN010000030">
    <property type="protein sequence ID" value="CAD8072996.1"/>
    <property type="molecule type" value="Genomic_DNA"/>
</dbReference>
<gene>
    <name evidence="1" type="ORF">PSON_ATCC_30995.1.T0300072</name>
</gene>
<reference evidence="1" key="1">
    <citation type="submission" date="2021-01" db="EMBL/GenBank/DDBJ databases">
        <authorList>
            <consortium name="Genoscope - CEA"/>
            <person name="William W."/>
        </authorList>
    </citation>
    <scope>NUCLEOTIDE SEQUENCE</scope>
</reference>
<proteinExistence type="predicted"/>
<dbReference type="OrthoDB" id="292030at2759"/>
<name>A0A8S1M8M5_9CILI</name>
<organism evidence="1 2">
    <name type="scientific">Paramecium sonneborni</name>
    <dbReference type="NCBI Taxonomy" id="65129"/>
    <lineage>
        <taxon>Eukaryota</taxon>
        <taxon>Sar</taxon>
        <taxon>Alveolata</taxon>
        <taxon>Ciliophora</taxon>
        <taxon>Intramacronucleata</taxon>
        <taxon>Oligohymenophorea</taxon>
        <taxon>Peniculida</taxon>
        <taxon>Parameciidae</taxon>
        <taxon>Paramecium</taxon>
    </lineage>
</organism>
<protein>
    <submittedName>
        <fullName evidence="1">Uncharacterized protein</fullName>
    </submittedName>
</protein>
<keyword evidence="2" id="KW-1185">Reference proteome</keyword>
<evidence type="ECO:0000313" key="1">
    <source>
        <dbReference type="EMBL" id="CAD8072996.1"/>
    </source>
</evidence>
<sequence>MNIDQGIKQFNGDERQYKTSLITFDSLTLSPSIQNIVEFYQNKDLKSIYSELKQICQSAQIVKLTTFEITVLQFMQFFERVNKQEPNYDYQLHNQLRDYFLKVKETRLLIQQYTGVQLDFTLIDLILQQMLQGQNLNNTLYQQQSIRSNENATYLQDEKEQQQYLSYQKNGISQPRKPNEDCCFIY</sequence>
<accession>A0A8S1M8M5</accession>
<dbReference type="Proteomes" id="UP000692954">
    <property type="component" value="Unassembled WGS sequence"/>
</dbReference>
<comment type="caution">
    <text evidence="1">The sequence shown here is derived from an EMBL/GenBank/DDBJ whole genome shotgun (WGS) entry which is preliminary data.</text>
</comment>